<dbReference type="Pfam" id="PF19721">
    <property type="entry name" value="DUF6215"/>
    <property type="match status" value="1"/>
</dbReference>
<evidence type="ECO:0000256" key="1">
    <source>
        <dbReference type="SAM" id="MobiDB-lite"/>
    </source>
</evidence>
<proteinExistence type="predicted"/>
<dbReference type="Proteomes" id="UP001231701">
    <property type="component" value="Chromosome"/>
</dbReference>
<feature type="region of interest" description="Disordered" evidence="1">
    <location>
        <begin position="67"/>
        <end position="125"/>
    </location>
</feature>
<feature type="compositionally biased region" description="Low complexity" evidence="1">
    <location>
        <begin position="98"/>
        <end position="124"/>
    </location>
</feature>
<accession>A0AAX3ZTT0</accession>
<organism evidence="2 3">
    <name type="scientific">Streptomyces rochei</name>
    <name type="common">Streptomyces parvullus</name>
    <dbReference type="NCBI Taxonomy" id="1928"/>
    <lineage>
        <taxon>Bacteria</taxon>
        <taxon>Bacillati</taxon>
        <taxon>Actinomycetota</taxon>
        <taxon>Actinomycetes</taxon>
        <taxon>Kitasatosporales</taxon>
        <taxon>Streptomycetaceae</taxon>
        <taxon>Streptomyces</taxon>
        <taxon>Streptomyces rochei group</taxon>
    </lineage>
</organism>
<evidence type="ECO:0000313" key="2">
    <source>
        <dbReference type="EMBL" id="WMC90307.1"/>
    </source>
</evidence>
<feature type="region of interest" description="Disordered" evidence="1">
    <location>
        <begin position="207"/>
        <end position="226"/>
    </location>
</feature>
<sequence>MLGLLLRILPFWVREPPLIVVGAVFGVRIAYLAVHDEEPVAAGIALVFLVFTAVRVRTVVRALGARRKPEPVDGGDGAGGGDSGGGGDRTARADGRDGVAASAAHRPEPQAAPAAPAAPVAPAVPEKEPNAWGQAVAAVAVFAAIGFALSFGPRILPSEDAAPANGVSCPDLEEEPPSAYRDTPGAVTGDVLCRALNRPDLAGLLGTPGETATAASGDNGTAPLTDGKVAQPEAEVTFDTYTVNVSATYNDLTIAQYVKLLETGGQRDHQPLSVLGRPAVFSSDHTMRISIDLANGASGGPVERGPLARTLTVALDREDRGGSYDITVWSESGGLPEDGVLLGIAEEVLPAVAGPAG</sequence>
<gene>
    <name evidence="2" type="ORF">P7W03_33890</name>
</gene>
<dbReference type="EMBL" id="CP121271">
    <property type="protein sequence ID" value="WMC90307.1"/>
    <property type="molecule type" value="Genomic_DNA"/>
</dbReference>
<feature type="compositionally biased region" description="Gly residues" evidence="1">
    <location>
        <begin position="74"/>
        <end position="88"/>
    </location>
</feature>
<protein>
    <submittedName>
        <fullName evidence="2">DUF6215 domain-containing protein</fullName>
    </submittedName>
</protein>
<feature type="region of interest" description="Disordered" evidence="1">
    <location>
        <begin position="161"/>
        <end position="184"/>
    </location>
</feature>
<reference evidence="2" key="1">
    <citation type="submission" date="2023-03" db="EMBL/GenBank/DDBJ databases">
        <title>Borrelidin-producing and root-colonizing Streptomyces rochei is a potent biopesticide for soil-borne oomycete-caused plant diseases.</title>
        <authorList>
            <person name="Zhou D."/>
            <person name="Wang X."/>
            <person name="Navarro-Munoz J.C."/>
            <person name="Li W."/>
            <person name="Li J."/>
            <person name="Jiu M."/>
            <person name="Deng S."/>
            <person name="Ye Y."/>
            <person name="Daly P."/>
            <person name="Wei L."/>
        </authorList>
    </citation>
    <scope>NUCLEOTIDE SEQUENCE</scope>
    <source>
        <strain evidence="2">JK1</strain>
    </source>
</reference>
<dbReference type="GeneID" id="90947136"/>
<dbReference type="RefSeq" id="WP_306693465.1">
    <property type="nucleotide sequence ID" value="NZ_CP121271.1"/>
</dbReference>
<evidence type="ECO:0000313" key="3">
    <source>
        <dbReference type="Proteomes" id="UP001231701"/>
    </source>
</evidence>
<dbReference type="AlphaFoldDB" id="A0AAX3ZTT0"/>
<dbReference type="InterPro" id="IPR046187">
    <property type="entry name" value="DUF6215"/>
</dbReference>
<name>A0AAX3ZTT0_STRRO</name>